<dbReference type="PATRIC" id="fig|476652.3.peg.884"/>
<dbReference type="Gene3D" id="1.10.10.10">
    <property type="entry name" value="Winged helix-like DNA-binding domain superfamily/Winged helix DNA-binding domain"/>
    <property type="match status" value="1"/>
</dbReference>
<feature type="domain" description="HTH marR-type" evidence="4">
    <location>
        <begin position="6"/>
        <end position="147"/>
    </location>
</feature>
<keyword evidence="6" id="KW-1185">Reference proteome</keyword>
<evidence type="ECO:0000259" key="4">
    <source>
        <dbReference type="PROSITE" id="PS50995"/>
    </source>
</evidence>
<evidence type="ECO:0000256" key="3">
    <source>
        <dbReference type="ARBA" id="ARBA00023163"/>
    </source>
</evidence>
<organism evidence="5 6">
    <name type="scientific">Desulfosporosinus acididurans</name>
    <dbReference type="NCBI Taxonomy" id="476652"/>
    <lineage>
        <taxon>Bacteria</taxon>
        <taxon>Bacillati</taxon>
        <taxon>Bacillota</taxon>
        <taxon>Clostridia</taxon>
        <taxon>Eubacteriales</taxon>
        <taxon>Desulfitobacteriaceae</taxon>
        <taxon>Desulfosporosinus</taxon>
    </lineage>
</organism>
<keyword evidence="3" id="KW-0804">Transcription</keyword>
<reference evidence="5 6" key="1">
    <citation type="submission" date="2015-06" db="EMBL/GenBank/DDBJ databases">
        <title>Draft genome of the moderately acidophilic sulfate reducer Candidatus Desulfosporosinus acididurans strain M1.</title>
        <authorList>
            <person name="Poehlein A."/>
            <person name="Petzsch P."/>
            <person name="Johnson B.D."/>
            <person name="Schloemann M."/>
            <person name="Daniel R."/>
            <person name="Muehling M."/>
        </authorList>
    </citation>
    <scope>NUCLEOTIDE SEQUENCE [LARGE SCALE GENOMIC DNA]</scope>
    <source>
        <strain evidence="5 6">M1</strain>
    </source>
</reference>
<dbReference type="Proteomes" id="UP000036356">
    <property type="component" value="Unassembled WGS sequence"/>
</dbReference>
<dbReference type="RefSeq" id="WP_047808793.1">
    <property type="nucleotide sequence ID" value="NZ_LDZY01000003.1"/>
</dbReference>
<evidence type="ECO:0000256" key="2">
    <source>
        <dbReference type="ARBA" id="ARBA00023125"/>
    </source>
</evidence>
<dbReference type="Pfam" id="PF01047">
    <property type="entry name" value="MarR"/>
    <property type="match status" value="1"/>
</dbReference>
<proteinExistence type="predicted"/>
<protein>
    <submittedName>
        <fullName evidence="5">Putative HTH-type transcriptional regulator YusO</fullName>
    </submittedName>
</protein>
<evidence type="ECO:0000313" key="5">
    <source>
        <dbReference type="EMBL" id="KLU66928.1"/>
    </source>
</evidence>
<keyword evidence="1" id="KW-0805">Transcription regulation</keyword>
<evidence type="ECO:0000256" key="1">
    <source>
        <dbReference type="ARBA" id="ARBA00023015"/>
    </source>
</evidence>
<dbReference type="InterPro" id="IPR036388">
    <property type="entry name" value="WH-like_DNA-bd_sf"/>
</dbReference>
<dbReference type="PROSITE" id="PS50995">
    <property type="entry name" value="HTH_MARR_2"/>
    <property type="match status" value="1"/>
</dbReference>
<dbReference type="PANTHER" id="PTHR42756:SF1">
    <property type="entry name" value="TRANSCRIPTIONAL REPRESSOR OF EMRAB OPERON"/>
    <property type="match status" value="1"/>
</dbReference>
<dbReference type="InterPro" id="IPR036390">
    <property type="entry name" value="WH_DNA-bd_sf"/>
</dbReference>
<dbReference type="PANTHER" id="PTHR42756">
    <property type="entry name" value="TRANSCRIPTIONAL REGULATOR, MARR"/>
    <property type="match status" value="1"/>
</dbReference>
<gene>
    <name evidence="5" type="primary">yusO_1</name>
    <name evidence="5" type="ORF">DEAC_c08620</name>
</gene>
<dbReference type="SUPFAM" id="SSF46785">
    <property type="entry name" value="Winged helix' DNA-binding domain"/>
    <property type="match status" value="1"/>
</dbReference>
<dbReference type="EMBL" id="LDZY01000003">
    <property type="protein sequence ID" value="KLU66928.1"/>
    <property type="molecule type" value="Genomic_DNA"/>
</dbReference>
<name>A0A0J1FVB9_9FIRM</name>
<dbReference type="SMART" id="SM00347">
    <property type="entry name" value="HTH_MARR"/>
    <property type="match status" value="1"/>
</dbReference>
<sequence>MDQDQNLKLVEETELLFRRVWKKYQNFLMFASCELSMQQMMFLKLLEQKGTCTPSDIAQQFEITLGAVTSFVDRLHKLGLIMRTRSEEDRRVVLIQLSPQGEDALLTFERERKKKLSCLMQRLDPLHLNKLNTALEQLNSVLAELEANPFTE</sequence>
<dbReference type="GO" id="GO:0003700">
    <property type="term" value="F:DNA-binding transcription factor activity"/>
    <property type="evidence" value="ECO:0007669"/>
    <property type="project" value="InterPro"/>
</dbReference>
<dbReference type="PRINTS" id="PR00598">
    <property type="entry name" value="HTHMARR"/>
</dbReference>
<keyword evidence="2" id="KW-0238">DNA-binding</keyword>
<dbReference type="GO" id="GO:0003677">
    <property type="term" value="F:DNA binding"/>
    <property type="evidence" value="ECO:0007669"/>
    <property type="project" value="UniProtKB-KW"/>
</dbReference>
<accession>A0A0J1FVB9</accession>
<comment type="caution">
    <text evidence="5">The sequence shown here is derived from an EMBL/GenBank/DDBJ whole genome shotgun (WGS) entry which is preliminary data.</text>
</comment>
<dbReference type="STRING" id="476652.DEAC_c08620"/>
<evidence type="ECO:0000313" key="6">
    <source>
        <dbReference type="Proteomes" id="UP000036356"/>
    </source>
</evidence>
<dbReference type="AlphaFoldDB" id="A0A0J1FVB9"/>
<dbReference type="InterPro" id="IPR000835">
    <property type="entry name" value="HTH_MarR-typ"/>
</dbReference>